<name>A0A9X7GGD9_BACTU</name>
<accession>A0A9X7GGD9</accession>
<comment type="caution">
    <text evidence="1">The sequence shown here is derived from an EMBL/GenBank/DDBJ whole genome shotgun (WGS) entry which is preliminary data.</text>
</comment>
<evidence type="ECO:0000313" key="1">
    <source>
        <dbReference type="EMBL" id="PGH78768.1"/>
    </source>
</evidence>
<proteinExistence type="predicted"/>
<protein>
    <submittedName>
        <fullName evidence="1">Uncharacterized protein</fullName>
    </submittedName>
</protein>
<reference evidence="1 2" key="1">
    <citation type="submission" date="2017-09" db="EMBL/GenBank/DDBJ databases">
        <title>Large-scale bioinformatics analysis of Bacillus genomes uncovers conserved roles of natural products in bacterial physiology.</title>
        <authorList>
            <consortium name="Agbiome Team Llc"/>
            <person name="Bleich R.M."/>
            <person name="Grubbs K.J."/>
            <person name="Santa Maria K.C."/>
            <person name="Allen S.E."/>
            <person name="Farag S."/>
            <person name="Shank E.A."/>
            <person name="Bowers A."/>
        </authorList>
    </citation>
    <scope>NUCLEOTIDE SEQUENCE [LARGE SCALE GENOMIC DNA]</scope>
    <source>
        <strain evidence="1 2">AFS058004</strain>
    </source>
</reference>
<evidence type="ECO:0000313" key="2">
    <source>
        <dbReference type="Proteomes" id="UP000222944"/>
    </source>
</evidence>
<dbReference type="RefSeq" id="WP_098866857.1">
    <property type="nucleotide sequence ID" value="NZ_NUFN01000043.1"/>
</dbReference>
<dbReference type="EMBL" id="NUFN01000043">
    <property type="protein sequence ID" value="PGH78768.1"/>
    <property type="molecule type" value="Genomic_DNA"/>
</dbReference>
<sequence>MKKITEYKNLAYKAIDDLDIMKLDKSQASIFLCQYYEYFRISLEFQSFEEIKLLPEEKKHGYMFMHRSKIYAAHEAVGLLMYSIMDNKGERNCEEHSFEELLEMVEDAMALAIEHRYWLSINKHVGISYAEGEMKVNSAGEEYIQYSFKNEEIGYFEIVNDFLLQDLIEYKGKKQYPSRPEFNPNEPIEFRKIKMRHYFKKVLDVEFNLPDEYRIGPYKIKEIKEIWNFILIKMDIEYFSNLIKMSNADPLFPTLIELDYKIYPFEICDRETVKKFIDDFSYKGPNVKKDTKGKIIYSSFETEPILKNEGRYIISPSFIMDYHIGRNTNSTLNRIYNDQASIDADQKEGIFVEELIESLKGYDNLMFKQGIPIQSPEETNIDLVIFDKNTKTMLAMEIKWLNEPGTPVEIKSKDEDLRKGLNTQLLKYKKGIEKNKQNIMSQYFNPKSTYHALHLFVLTRGSIGSGKIDRSKYGYEIINNRMLLKALTESEGDLISAVKKLQNREYLPKKDEHFIIVNENPRNMKDIKYVSPGYRQIKEYSLD</sequence>
<dbReference type="Proteomes" id="UP000222944">
    <property type="component" value="Unassembled WGS sequence"/>
</dbReference>
<gene>
    <name evidence="1" type="ORF">CN899_27460</name>
</gene>
<organism evidence="1 2">
    <name type="scientific">Bacillus thuringiensis</name>
    <dbReference type="NCBI Taxonomy" id="1428"/>
    <lineage>
        <taxon>Bacteria</taxon>
        <taxon>Bacillati</taxon>
        <taxon>Bacillota</taxon>
        <taxon>Bacilli</taxon>
        <taxon>Bacillales</taxon>
        <taxon>Bacillaceae</taxon>
        <taxon>Bacillus</taxon>
        <taxon>Bacillus cereus group</taxon>
    </lineage>
</organism>
<dbReference type="AlphaFoldDB" id="A0A9X7GGD9"/>